<evidence type="ECO:0008006" key="4">
    <source>
        <dbReference type="Google" id="ProtNLM"/>
    </source>
</evidence>
<dbReference type="STRING" id="1089305.SAMN05444148_0488"/>
<accession>A0A1M5L0Y0</accession>
<dbReference type="PANTHER" id="PTHR37461:SF1">
    <property type="entry name" value="ANTI-SIGMA-K FACTOR RSKA"/>
    <property type="match status" value="1"/>
</dbReference>
<dbReference type="GO" id="GO:0006417">
    <property type="term" value="P:regulation of translation"/>
    <property type="evidence" value="ECO:0007669"/>
    <property type="project" value="TreeGrafter"/>
</dbReference>
<feature type="transmembrane region" description="Helical" evidence="1">
    <location>
        <begin position="90"/>
        <end position="110"/>
    </location>
</feature>
<dbReference type="GO" id="GO:0016989">
    <property type="term" value="F:sigma factor antagonist activity"/>
    <property type="evidence" value="ECO:0007669"/>
    <property type="project" value="TreeGrafter"/>
</dbReference>
<reference evidence="3" key="1">
    <citation type="submission" date="2016-11" db="EMBL/GenBank/DDBJ databases">
        <authorList>
            <person name="Varghese N."/>
            <person name="Submissions S."/>
        </authorList>
    </citation>
    <scope>NUCLEOTIDE SEQUENCE [LARGE SCALE GENOMIC DNA]</scope>
    <source>
        <strain evidence="3">DSM 25330</strain>
    </source>
</reference>
<name>A0A1M5L0Y0_9FLAO</name>
<proteinExistence type="predicted"/>
<sequence>MEEKLHSFLQSGLLERYLVGDTSIAENLEVEHQMDNHPEIAEAFEKLQTNLEIVAKANAVEAPLGVLNKILESTKQEPKVITIPQRKTPWYSIAASIAAFAFATWSFVLYQKNQALNSENNVVVDEIFDLREDIDKNNSKLDALALQLEKLNNPDSRKYVLEGNERAKNLKTVAYINPIEKTSMIDVVSLPKLPENQYYQLRAELEDKMVSLGYLEDYQRTLKPIPYMEDALALSIVIQNRNGDPTTEDKEVAEISLRDN</sequence>
<dbReference type="RefSeq" id="WP_073082529.1">
    <property type="nucleotide sequence ID" value="NZ_FQWS01000001.1"/>
</dbReference>
<keyword evidence="1" id="KW-1133">Transmembrane helix</keyword>
<protein>
    <recommendedName>
        <fullName evidence="4">Anti-sigma-K factor rskA</fullName>
    </recommendedName>
</protein>
<keyword evidence="1" id="KW-0472">Membrane</keyword>
<dbReference type="Proteomes" id="UP000184522">
    <property type="component" value="Unassembled WGS sequence"/>
</dbReference>
<keyword evidence="3" id="KW-1185">Reference proteome</keyword>
<dbReference type="PANTHER" id="PTHR37461">
    <property type="entry name" value="ANTI-SIGMA-K FACTOR RSKA"/>
    <property type="match status" value="1"/>
</dbReference>
<dbReference type="EMBL" id="FQWS01000001">
    <property type="protein sequence ID" value="SHG58570.1"/>
    <property type="molecule type" value="Genomic_DNA"/>
</dbReference>
<gene>
    <name evidence="2" type="ORF">SAMN05444148_0488</name>
</gene>
<evidence type="ECO:0000313" key="3">
    <source>
        <dbReference type="Proteomes" id="UP000184522"/>
    </source>
</evidence>
<keyword evidence="1" id="KW-0812">Transmembrane</keyword>
<dbReference type="AlphaFoldDB" id="A0A1M5L0Y0"/>
<evidence type="ECO:0000313" key="2">
    <source>
        <dbReference type="EMBL" id="SHG58570.1"/>
    </source>
</evidence>
<organism evidence="2 3">
    <name type="scientific">Winogradskyella jejuensis</name>
    <dbReference type="NCBI Taxonomy" id="1089305"/>
    <lineage>
        <taxon>Bacteria</taxon>
        <taxon>Pseudomonadati</taxon>
        <taxon>Bacteroidota</taxon>
        <taxon>Flavobacteriia</taxon>
        <taxon>Flavobacteriales</taxon>
        <taxon>Flavobacteriaceae</taxon>
        <taxon>Winogradskyella</taxon>
    </lineage>
</organism>
<evidence type="ECO:0000256" key="1">
    <source>
        <dbReference type="SAM" id="Phobius"/>
    </source>
</evidence>
<dbReference type="InterPro" id="IPR051474">
    <property type="entry name" value="Anti-sigma-K/W_factor"/>
</dbReference>
<dbReference type="OrthoDB" id="1420916at2"/>